<evidence type="ECO:0008006" key="3">
    <source>
        <dbReference type="Google" id="ProtNLM"/>
    </source>
</evidence>
<proteinExistence type="predicted"/>
<dbReference type="KEGG" id="spap:H3Z74_10270"/>
<dbReference type="Proteomes" id="UP000516148">
    <property type="component" value="Chromosome"/>
</dbReference>
<dbReference type="InterPro" id="IPR018247">
    <property type="entry name" value="EF_Hand_1_Ca_BS"/>
</dbReference>
<sequence length="178" mass="19221">MRIAIANLLDDHAAMPFLPSVPRTLAVCLLAAANPILASPAQSTIDSKREGAQTREGLRSTYKSGLSAWDKDHDSRLSRVEWSMMVDAVYAPENVHLEAEELKRARDGEMAFFSATDGNHDGSLTLEEMLRLPLATFDCLDTDRNDSIAADEISDGVGHCGSFDAGSGKIIMPTRGGN</sequence>
<dbReference type="Gene3D" id="1.10.238.10">
    <property type="entry name" value="EF-hand"/>
    <property type="match status" value="1"/>
</dbReference>
<dbReference type="PROSITE" id="PS00018">
    <property type="entry name" value="EF_HAND_1"/>
    <property type="match status" value="2"/>
</dbReference>
<organism evidence="1 2">
    <name type="scientific">Sphingomonas alpina</name>
    <dbReference type="NCBI Taxonomy" id="653931"/>
    <lineage>
        <taxon>Bacteria</taxon>
        <taxon>Pseudomonadati</taxon>
        <taxon>Pseudomonadota</taxon>
        <taxon>Alphaproteobacteria</taxon>
        <taxon>Sphingomonadales</taxon>
        <taxon>Sphingomonadaceae</taxon>
        <taxon>Sphingomonas</taxon>
    </lineage>
</organism>
<dbReference type="SUPFAM" id="SSF47473">
    <property type="entry name" value="EF-hand"/>
    <property type="match status" value="1"/>
</dbReference>
<evidence type="ECO:0000313" key="2">
    <source>
        <dbReference type="Proteomes" id="UP000516148"/>
    </source>
</evidence>
<gene>
    <name evidence="1" type="ORF">H3Z74_10270</name>
</gene>
<accession>A0A7H0LP74</accession>
<dbReference type="RefSeq" id="WP_187763758.1">
    <property type="nucleotide sequence ID" value="NZ_CP061038.1"/>
</dbReference>
<protein>
    <recommendedName>
        <fullName evidence="3">EF-hand domain-containing protein</fullName>
    </recommendedName>
</protein>
<evidence type="ECO:0000313" key="1">
    <source>
        <dbReference type="EMBL" id="QNQ11477.1"/>
    </source>
</evidence>
<reference evidence="1 2" key="1">
    <citation type="submission" date="2020-09" db="EMBL/GenBank/DDBJ databases">
        <title>Sphingomonas sp., a new species isolated from pork steak.</title>
        <authorList>
            <person name="Heidler von Heilborn D."/>
        </authorList>
    </citation>
    <scope>NUCLEOTIDE SEQUENCE [LARGE SCALE GENOMIC DNA]</scope>
    <source>
        <strain evidence="2">S8-3T</strain>
    </source>
</reference>
<dbReference type="EMBL" id="CP061038">
    <property type="protein sequence ID" value="QNQ11477.1"/>
    <property type="molecule type" value="Genomic_DNA"/>
</dbReference>
<name>A0A7H0LP74_9SPHN</name>
<dbReference type="AlphaFoldDB" id="A0A7H0LP74"/>
<dbReference type="InterPro" id="IPR011992">
    <property type="entry name" value="EF-hand-dom_pair"/>
</dbReference>
<keyword evidence="2" id="KW-1185">Reference proteome</keyword>